<dbReference type="PANTHER" id="PTHR35870:SF1">
    <property type="entry name" value="PROTEIN, PUTATIVE (AFU_ORTHOLOGUE AFUA_5G03330)-RELATED"/>
    <property type="match status" value="1"/>
</dbReference>
<evidence type="ECO:0000256" key="1">
    <source>
        <dbReference type="ARBA" id="ARBA00023002"/>
    </source>
</evidence>
<dbReference type="InParanoid" id="A0A151GI67"/>
<keyword evidence="3" id="KW-1185">Reference proteome</keyword>
<evidence type="ECO:0000313" key="3">
    <source>
        <dbReference type="Proteomes" id="UP000076580"/>
    </source>
</evidence>
<proteinExistence type="predicted"/>
<comment type="caution">
    <text evidence="2">The sequence shown here is derived from an EMBL/GenBank/DDBJ whole genome shotgun (WGS) entry which is preliminary data.</text>
</comment>
<evidence type="ECO:0000313" key="2">
    <source>
        <dbReference type="EMBL" id="KYK56790.1"/>
    </source>
</evidence>
<sequence>MATPYQILVRPQDTGLLRLEQDAAAAAKVTELLQKDLERHHVFFNAEGFHNHIPHHLLALYGTGATPAHLQTAFDTNASYQIKAMKQHPAALAELRSDWSAHAHKYLGLGKHYSDFLAFFQSEIQQRGWQAVVKEFLFDDTPKGVDMLGRLYSGFLHPMIQLMYGLEWEQPAVVAEGLAQAAVHEARIGQLMTEVDDVAAKGPFPANRSSVVDMCETVRASNPKLATSARWEDPNRIYDGVLARARDDVVALMAQIRVKPEELEERTAEMFHTAVYIAAAAAVSNPPHIPKLDFFLMSVPITSEPPPPLLLPPSFNAYDWVPLRAKVRMLEWKMRMDCVQYLARGAPPLAVDAVRSYTPPDSLQLPVVSHPRDLIPCFRDIVDDGHLIKVVRSLLLAQEVSRPWQSRPWLRIRNDDEWLKLMYMLLGSVHGQPSQWIRSAGFKEAWTGIPEERVVQAGL</sequence>
<organism evidence="2 3">
    <name type="scientific">Drechmeria coniospora</name>
    <name type="common">Nematophagous fungus</name>
    <name type="synonym">Meria coniospora</name>
    <dbReference type="NCBI Taxonomy" id="98403"/>
    <lineage>
        <taxon>Eukaryota</taxon>
        <taxon>Fungi</taxon>
        <taxon>Dikarya</taxon>
        <taxon>Ascomycota</taxon>
        <taxon>Pezizomycotina</taxon>
        <taxon>Sordariomycetes</taxon>
        <taxon>Hypocreomycetidae</taxon>
        <taxon>Hypocreales</taxon>
        <taxon>Ophiocordycipitaceae</taxon>
        <taxon>Drechmeria</taxon>
    </lineage>
</organism>
<dbReference type="STRING" id="98403.A0A151GI67"/>
<dbReference type="GeneID" id="63716439"/>
<dbReference type="RefSeq" id="XP_040656142.1">
    <property type="nucleotide sequence ID" value="XM_040801109.1"/>
</dbReference>
<gene>
    <name evidence="2" type="ORF">DCS_03796</name>
</gene>
<dbReference type="AlphaFoldDB" id="A0A151GI67"/>
<protein>
    <submittedName>
        <fullName evidence="2">HypA protein</fullName>
    </submittedName>
</protein>
<name>A0A151GI67_DRECN</name>
<reference evidence="2 3" key="1">
    <citation type="journal article" date="2016" name="Sci. Rep.">
        <title>Insights into Adaptations to a Near-Obligate Nematode Endoparasitic Lifestyle from the Finished Genome of Drechmeria coniospora.</title>
        <authorList>
            <person name="Zhang L."/>
            <person name="Zhou Z."/>
            <person name="Guo Q."/>
            <person name="Fokkens L."/>
            <person name="Miskei M."/>
            <person name="Pocsi I."/>
            <person name="Zhang W."/>
            <person name="Chen M."/>
            <person name="Wang L."/>
            <person name="Sun Y."/>
            <person name="Donzelli B.G."/>
            <person name="Gibson D.M."/>
            <person name="Nelson D.R."/>
            <person name="Luo J.G."/>
            <person name="Rep M."/>
            <person name="Liu H."/>
            <person name="Yang S."/>
            <person name="Wang J."/>
            <person name="Krasnoff S.B."/>
            <person name="Xu Y."/>
            <person name="Molnar I."/>
            <person name="Lin M."/>
        </authorList>
    </citation>
    <scope>NUCLEOTIDE SEQUENCE [LARGE SCALE GENOMIC DNA]</scope>
    <source>
        <strain evidence="2 3">ARSEF 6962</strain>
    </source>
</reference>
<dbReference type="InterPro" id="IPR025337">
    <property type="entry name" value="Questin_oxidase-like"/>
</dbReference>
<accession>A0A151GI67</accession>
<keyword evidence="1" id="KW-0560">Oxidoreductase</keyword>
<dbReference type="PANTHER" id="PTHR35870">
    <property type="entry name" value="PROTEIN, PUTATIVE (AFU_ORTHOLOGUE AFUA_5G03330)-RELATED"/>
    <property type="match status" value="1"/>
</dbReference>
<dbReference type="GO" id="GO:0016491">
    <property type="term" value="F:oxidoreductase activity"/>
    <property type="evidence" value="ECO:0007669"/>
    <property type="project" value="UniProtKB-KW"/>
</dbReference>
<dbReference type="Pfam" id="PF14027">
    <property type="entry name" value="Questin_oxidase"/>
    <property type="match status" value="1"/>
</dbReference>
<dbReference type="EMBL" id="LAYC01000002">
    <property type="protein sequence ID" value="KYK56790.1"/>
    <property type="molecule type" value="Genomic_DNA"/>
</dbReference>
<dbReference type="Proteomes" id="UP000076580">
    <property type="component" value="Chromosome 02"/>
</dbReference>